<accession>A0A2A4EJ28</accession>
<dbReference type="EMBL" id="QEIV01000220">
    <property type="protein sequence ID" value="PWZ99405.1"/>
    <property type="molecule type" value="Genomic_DNA"/>
</dbReference>
<keyword evidence="2" id="KW-0328">Glycosyltransferase</keyword>
<organism evidence="2 4">
    <name type="scientific">Staphylococcus pseudintermedius</name>
    <dbReference type="NCBI Taxonomy" id="283734"/>
    <lineage>
        <taxon>Bacteria</taxon>
        <taxon>Bacillati</taxon>
        <taxon>Bacillota</taxon>
        <taxon>Bacilli</taxon>
        <taxon>Bacillales</taxon>
        <taxon>Staphylococcaceae</taxon>
        <taxon>Staphylococcus</taxon>
        <taxon>Staphylococcus intermedius group</taxon>
    </lineage>
</organism>
<dbReference type="GO" id="GO:0140096">
    <property type="term" value="F:catalytic activity, acting on a protein"/>
    <property type="evidence" value="ECO:0007669"/>
    <property type="project" value="UniProtKB-ARBA"/>
</dbReference>
<reference evidence="2 4" key="1">
    <citation type="journal article" date="2018" name="Vet. Microbiol.">
        <title>Clonal diversity and geographic distribution of methicillin-resistant Staphylococcus pseudintermedius from Australian animals: Discovery of novel sequence types.</title>
        <authorList>
            <person name="Worthing K.A."/>
            <person name="Abraham S."/>
            <person name="Coombs G.W."/>
            <person name="Pang S."/>
            <person name="Saputra S."/>
            <person name="Jordan D."/>
            <person name="Trott D.J."/>
            <person name="Norris J.M."/>
        </authorList>
    </citation>
    <scope>NUCLEOTIDE SEQUENCE [LARGE SCALE GENOMIC DNA]</scope>
    <source>
        <strain evidence="2 4">ST71 3</strain>
    </source>
</reference>
<sequence length="269" mass="31673">MGQPFIQNKQYEIDFLKLATANDFEPIETAFIETLVWDELSPDDLKQMKERSVWQADDTLFALRNDFTDQLVRYYQHYQLNHSAVAYTGPIVRHHQVQTQLGLECYRPHIQEMYHAFETFQQFISQHLQDEIQYVVIGHYQLIDLLLEHQAEREQLLTWVEQRNISALKSELGMSHPLVRLLLTPTHQQLELLNTLYPHDHVIIRSLNRWQTYFKSLHIDTIHLDITPQAPRSYYKETFIHAHLQNSGRTLSGGYYNGPLEGFGLGLTL</sequence>
<dbReference type="AlphaFoldDB" id="A0A2A4EJ28"/>
<protein>
    <submittedName>
        <fullName evidence="2">ATP phosphoribosyltransferase regulatory subunit</fullName>
    </submittedName>
</protein>
<dbReference type="STRING" id="937773.SPSINT_2217"/>
<dbReference type="SUPFAM" id="SSF55681">
    <property type="entry name" value="Class II aaRS and biotin synthetases"/>
    <property type="match status" value="1"/>
</dbReference>
<gene>
    <name evidence="2" type="primary">hisZ</name>
    <name evidence="2" type="ORF">DD924_02850</name>
    <name evidence="3" type="ORF">DV961_07965</name>
</gene>
<dbReference type="Pfam" id="PF13393">
    <property type="entry name" value="tRNA-synt_His"/>
    <property type="match status" value="1"/>
</dbReference>
<dbReference type="Proteomes" id="UP000246351">
    <property type="component" value="Unassembled WGS sequence"/>
</dbReference>
<feature type="domain" description="Class II Histidinyl-tRNA synthetase (HisRS)-like catalytic core" evidence="1">
    <location>
        <begin position="14"/>
        <end position="264"/>
    </location>
</feature>
<dbReference type="RefSeq" id="WP_037542205.1">
    <property type="nucleotide sequence ID" value="NZ_AP019372.1"/>
</dbReference>
<dbReference type="InterPro" id="IPR041715">
    <property type="entry name" value="HisRS-like_core"/>
</dbReference>
<dbReference type="Proteomes" id="UP000256409">
    <property type="component" value="Unassembled WGS sequence"/>
</dbReference>
<reference evidence="5" key="3">
    <citation type="journal article" date="2018" name="Vet. Microbiol.">
        <title>Molecular epidemiology of methicillin-resistant staphylococci amongst veterinary personnel, personnel-owned pets, patients and the hospital environment of two companion animal veterinary hospitals.</title>
        <authorList>
            <person name="Worthing K.A."/>
            <person name="Brown J."/>
            <person name="Gerber L."/>
            <person name="Abraham S."/>
            <person name="Trott D."/>
            <person name="Norris J.M."/>
        </authorList>
    </citation>
    <scope>NUCLEOTIDE SEQUENCE [LARGE SCALE GENOMIC DNA]</scope>
    <source>
        <strain evidence="5">ST496-2</strain>
    </source>
</reference>
<reference evidence="3" key="2">
    <citation type="journal article" date="2018" name="Vet. Microbiol.">
        <title>Methicillin-resistant staphylococci amongst veterinary personnel, personnel-owned pets, patients and the hospital environment of two small animal veterinary hospitals.</title>
        <authorList>
            <person name="Worthing K.A."/>
            <person name="Brown J."/>
            <person name="Gerber L."/>
            <person name="Abraham S."/>
            <person name="Trott D."/>
            <person name="Norris J.M."/>
        </authorList>
    </citation>
    <scope>NUCLEOTIDE SEQUENCE</scope>
    <source>
        <strain evidence="3">ST496-2</strain>
    </source>
</reference>
<evidence type="ECO:0000313" key="2">
    <source>
        <dbReference type="EMBL" id="PWZ99405.1"/>
    </source>
</evidence>
<comment type="caution">
    <text evidence="2">The sequence shown here is derived from an EMBL/GenBank/DDBJ whole genome shotgun (WGS) entry which is preliminary data.</text>
</comment>
<evidence type="ECO:0000259" key="1">
    <source>
        <dbReference type="Pfam" id="PF13393"/>
    </source>
</evidence>
<dbReference type="EMBL" id="QQPC01000050">
    <property type="protein sequence ID" value="REA81105.1"/>
    <property type="molecule type" value="Genomic_DNA"/>
</dbReference>
<dbReference type="GO" id="GO:0016757">
    <property type="term" value="F:glycosyltransferase activity"/>
    <property type="evidence" value="ECO:0007669"/>
    <property type="project" value="UniProtKB-KW"/>
</dbReference>
<dbReference type="NCBIfam" id="NF008947">
    <property type="entry name" value="PRK12294.1"/>
    <property type="match status" value="1"/>
</dbReference>
<dbReference type="InterPro" id="IPR045864">
    <property type="entry name" value="aa-tRNA-synth_II/BPL/LPL"/>
</dbReference>
<dbReference type="Gene3D" id="3.30.930.10">
    <property type="entry name" value="Bira Bifunctional Protein, Domain 2"/>
    <property type="match status" value="1"/>
</dbReference>
<evidence type="ECO:0000313" key="4">
    <source>
        <dbReference type="Proteomes" id="UP000246351"/>
    </source>
</evidence>
<evidence type="ECO:0000313" key="3">
    <source>
        <dbReference type="EMBL" id="REA81105.1"/>
    </source>
</evidence>
<name>A0A2A4EJ28_STAPS</name>
<proteinExistence type="predicted"/>
<dbReference type="OrthoDB" id="2387597at2"/>
<keyword evidence="2" id="KW-0808">Transferase</keyword>
<evidence type="ECO:0000313" key="5">
    <source>
        <dbReference type="Proteomes" id="UP000256409"/>
    </source>
</evidence>